<dbReference type="RefSeq" id="WP_136549090.1">
    <property type="nucleotide sequence ID" value="NZ_CP031093.1"/>
</dbReference>
<dbReference type="InterPro" id="IPR050570">
    <property type="entry name" value="Cell_wall_metabolism_enzyme"/>
</dbReference>
<dbReference type="InterPro" id="IPR036779">
    <property type="entry name" value="LysM_dom_sf"/>
</dbReference>
<evidence type="ECO:0000313" key="4">
    <source>
        <dbReference type="EMBL" id="QCF26371.1"/>
    </source>
</evidence>
<dbReference type="Gene3D" id="2.70.70.10">
    <property type="entry name" value="Glucose Permease (Domain IIA)"/>
    <property type="match status" value="1"/>
</dbReference>
<dbReference type="EMBL" id="CP031093">
    <property type="protein sequence ID" value="QCF26371.1"/>
    <property type="molecule type" value="Genomic_DNA"/>
</dbReference>
<evidence type="ECO:0000256" key="2">
    <source>
        <dbReference type="SAM" id="MobiDB-lite"/>
    </source>
</evidence>
<gene>
    <name evidence="4" type="ORF">soil367_10725</name>
</gene>
<dbReference type="PROSITE" id="PS51782">
    <property type="entry name" value="LYSM"/>
    <property type="match status" value="1"/>
</dbReference>
<name>A0A4P7XH63_9ALTE</name>
<feature type="compositionally biased region" description="Low complexity" evidence="2">
    <location>
        <begin position="109"/>
        <end position="133"/>
    </location>
</feature>
<dbReference type="SMART" id="SM00257">
    <property type="entry name" value="LysM"/>
    <property type="match status" value="1"/>
</dbReference>
<dbReference type="PANTHER" id="PTHR21666:SF263">
    <property type="entry name" value="MUREIN HYDROLASE ACTIVATOR NLPD"/>
    <property type="match status" value="1"/>
</dbReference>
<accession>A0A4P7XH63</accession>
<dbReference type="OrthoDB" id="9795421at2"/>
<feature type="domain" description="LysM" evidence="3">
    <location>
        <begin position="53"/>
        <end position="97"/>
    </location>
</feature>
<keyword evidence="5" id="KW-1185">Reference proteome</keyword>
<evidence type="ECO:0000313" key="5">
    <source>
        <dbReference type="Proteomes" id="UP000298049"/>
    </source>
</evidence>
<dbReference type="GO" id="GO:0032153">
    <property type="term" value="C:cell division site"/>
    <property type="evidence" value="ECO:0007669"/>
    <property type="project" value="TreeGrafter"/>
</dbReference>
<dbReference type="InterPro" id="IPR016047">
    <property type="entry name" value="M23ase_b-sheet_dom"/>
</dbReference>
<feature type="region of interest" description="Disordered" evidence="2">
    <location>
        <begin position="105"/>
        <end position="150"/>
    </location>
</feature>
<dbReference type="Pfam" id="PF01476">
    <property type="entry name" value="LysM"/>
    <property type="match status" value="1"/>
</dbReference>
<organism evidence="4 5">
    <name type="scientific">Hydrocarboniclastica marina</name>
    <dbReference type="NCBI Taxonomy" id="2259620"/>
    <lineage>
        <taxon>Bacteria</taxon>
        <taxon>Pseudomonadati</taxon>
        <taxon>Pseudomonadota</taxon>
        <taxon>Gammaproteobacteria</taxon>
        <taxon>Alteromonadales</taxon>
        <taxon>Alteromonadaceae</taxon>
        <taxon>Hydrocarboniclastica</taxon>
    </lineage>
</organism>
<dbReference type="GO" id="GO:0009279">
    <property type="term" value="C:cell outer membrane"/>
    <property type="evidence" value="ECO:0007669"/>
    <property type="project" value="TreeGrafter"/>
</dbReference>
<evidence type="ECO:0000256" key="1">
    <source>
        <dbReference type="ARBA" id="ARBA00038420"/>
    </source>
</evidence>
<reference evidence="4 5" key="1">
    <citation type="submission" date="2018-07" db="EMBL/GenBank/DDBJ databases">
        <title>Marsedoiliclastica nanhaica gen. nov. sp. nov., a novel marine hydrocarbonoclastic bacterium isolated from an in-situ enriched hydrocarbon-degrading consortium in deep-sea sediment.</title>
        <authorList>
            <person name="Dong C."/>
            <person name="Ma T."/>
            <person name="Liu R."/>
            <person name="Shao Z."/>
        </authorList>
    </citation>
    <scope>NUCLEOTIDE SEQUENCE [LARGE SCALE GENOMIC DNA]</scope>
    <source>
        <strain evidence="5">soil36-7</strain>
    </source>
</reference>
<dbReference type="CDD" id="cd00118">
    <property type="entry name" value="LysM"/>
    <property type="match status" value="1"/>
</dbReference>
<dbReference type="AlphaFoldDB" id="A0A4P7XH63"/>
<sequence length="277" mass="30365">MARFHSHQTLSLARLARTAPPVIALLLLMLLVPGCTSPDIYRDDRYNPPVNWGRHVVRPGDTLFGIAWRYGRDAHELADANGIRSPYTIKPGQVIRLDLQGNPNRASRSVAAKSPAQPAQSSRRAAPARSSQPKVAANTPKSNKQLQRDDRNVANINWRWPFVGPVIATFSTSGVINKGIDIAGEAGDPIRAAADGEVVYAGSGLLGYGELIIINHNEHFLSAYAHNRKILVREGERIAQGQQIAELGATGTNRTKLHFEIRKSGKPVDPMRYLPPR</sequence>
<protein>
    <submittedName>
        <fullName evidence="4">LysM peptidoglycan-binding domain-containing protein</fullName>
    </submittedName>
</protein>
<dbReference type="SUPFAM" id="SSF51261">
    <property type="entry name" value="Duplicated hybrid motif"/>
    <property type="match status" value="1"/>
</dbReference>
<dbReference type="Proteomes" id="UP000298049">
    <property type="component" value="Chromosome"/>
</dbReference>
<dbReference type="GO" id="GO:0004222">
    <property type="term" value="F:metalloendopeptidase activity"/>
    <property type="evidence" value="ECO:0007669"/>
    <property type="project" value="TreeGrafter"/>
</dbReference>
<dbReference type="InterPro" id="IPR011055">
    <property type="entry name" value="Dup_hybrid_motif"/>
</dbReference>
<dbReference type="InterPro" id="IPR018392">
    <property type="entry name" value="LysM"/>
</dbReference>
<dbReference type="PANTHER" id="PTHR21666">
    <property type="entry name" value="PEPTIDASE-RELATED"/>
    <property type="match status" value="1"/>
</dbReference>
<dbReference type="KEGG" id="hmi:soil367_10725"/>
<dbReference type="Pfam" id="PF01551">
    <property type="entry name" value="Peptidase_M23"/>
    <property type="match status" value="1"/>
</dbReference>
<dbReference type="CDD" id="cd12797">
    <property type="entry name" value="M23_peptidase"/>
    <property type="match status" value="1"/>
</dbReference>
<evidence type="ECO:0000259" key="3">
    <source>
        <dbReference type="PROSITE" id="PS51782"/>
    </source>
</evidence>
<dbReference type="Gene3D" id="3.10.350.10">
    <property type="entry name" value="LysM domain"/>
    <property type="match status" value="1"/>
</dbReference>
<comment type="similarity">
    <text evidence="1">Belongs to the E.coli NlpD/Haemophilus LppB family.</text>
</comment>
<proteinExistence type="inferred from homology"/>